<evidence type="ECO:0000256" key="1">
    <source>
        <dbReference type="SAM" id="Coils"/>
    </source>
</evidence>
<name>A0AAV7UB10_PLEWA</name>
<evidence type="ECO:0000256" key="2">
    <source>
        <dbReference type="SAM" id="MobiDB-lite"/>
    </source>
</evidence>
<feature type="region of interest" description="Disordered" evidence="2">
    <location>
        <begin position="1"/>
        <end position="30"/>
    </location>
</feature>
<proteinExistence type="predicted"/>
<dbReference type="PANTHER" id="PTHR11505">
    <property type="entry name" value="L1 TRANSPOSABLE ELEMENT-RELATED"/>
    <property type="match status" value="1"/>
</dbReference>
<evidence type="ECO:0000313" key="4">
    <source>
        <dbReference type="Proteomes" id="UP001066276"/>
    </source>
</evidence>
<gene>
    <name evidence="3" type="ORF">NDU88_002921</name>
</gene>
<dbReference type="Proteomes" id="UP001066276">
    <property type="component" value="Chromosome 3_1"/>
</dbReference>
<organism evidence="3 4">
    <name type="scientific">Pleurodeles waltl</name>
    <name type="common">Iberian ribbed newt</name>
    <dbReference type="NCBI Taxonomy" id="8319"/>
    <lineage>
        <taxon>Eukaryota</taxon>
        <taxon>Metazoa</taxon>
        <taxon>Chordata</taxon>
        <taxon>Craniata</taxon>
        <taxon>Vertebrata</taxon>
        <taxon>Euteleostomi</taxon>
        <taxon>Amphibia</taxon>
        <taxon>Batrachia</taxon>
        <taxon>Caudata</taxon>
        <taxon>Salamandroidea</taxon>
        <taxon>Salamandridae</taxon>
        <taxon>Pleurodelinae</taxon>
        <taxon>Pleurodeles</taxon>
    </lineage>
</organism>
<sequence length="214" mass="24199">MLTPPSIGPSNDSAAEAQEAHPDKQDTEGPVNCSFLEAMFASFREDLQAVKKDLSQEMKSVCTEIVDLGESVSKLEDQKTSQGEELEQLQQEVLCLPDQQIDLQAHAEELKNSFRRNNIHIRGAPTGVDDSNIEMYVQALFAYILQAPAGSTIQLDYTHRVVPHRPGTAPRADILTCIHEFQVKEWILRRAREMHPLQFQRHHLVLYQNLSVLT</sequence>
<dbReference type="Gene3D" id="3.30.70.1820">
    <property type="entry name" value="L1 transposable element, RRM domain"/>
    <property type="match status" value="1"/>
</dbReference>
<feature type="compositionally biased region" description="Basic and acidic residues" evidence="2">
    <location>
        <begin position="18"/>
        <end position="27"/>
    </location>
</feature>
<dbReference type="EMBL" id="JANPWB010000005">
    <property type="protein sequence ID" value="KAJ1186138.1"/>
    <property type="molecule type" value="Genomic_DNA"/>
</dbReference>
<feature type="coiled-coil region" evidence="1">
    <location>
        <begin position="44"/>
        <end position="92"/>
    </location>
</feature>
<dbReference type="InterPro" id="IPR004244">
    <property type="entry name" value="Transposase_22"/>
</dbReference>
<accession>A0AAV7UB10</accession>
<keyword evidence="4" id="KW-1185">Reference proteome</keyword>
<keyword evidence="1" id="KW-0175">Coiled coil</keyword>
<protein>
    <submittedName>
        <fullName evidence="3">Uncharacterized protein</fullName>
    </submittedName>
</protein>
<comment type="caution">
    <text evidence="3">The sequence shown here is derived from an EMBL/GenBank/DDBJ whole genome shotgun (WGS) entry which is preliminary data.</text>
</comment>
<dbReference type="AlphaFoldDB" id="A0AAV7UB10"/>
<evidence type="ECO:0000313" key="3">
    <source>
        <dbReference type="EMBL" id="KAJ1186138.1"/>
    </source>
</evidence>
<reference evidence="3" key="1">
    <citation type="journal article" date="2022" name="bioRxiv">
        <title>Sequencing and chromosome-scale assembly of the giantPleurodeles waltlgenome.</title>
        <authorList>
            <person name="Brown T."/>
            <person name="Elewa A."/>
            <person name="Iarovenko S."/>
            <person name="Subramanian E."/>
            <person name="Araus A.J."/>
            <person name="Petzold A."/>
            <person name="Susuki M."/>
            <person name="Suzuki K.-i.T."/>
            <person name="Hayashi T."/>
            <person name="Toyoda A."/>
            <person name="Oliveira C."/>
            <person name="Osipova E."/>
            <person name="Leigh N.D."/>
            <person name="Simon A."/>
            <person name="Yun M.H."/>
        </authorList>
    </citation>
    <scope>NUCLEOTIDE SEQUENCE</scope>
    <source>
        <strain evidence="3">20211129_DDA</strain>
        <tissue evidence="3">Liver</tissue>
    </source>
</reference>